<evidence type="ECO:0000259" key="2">
    <source>
        <dbReference type="Pfam" id="PF13581"/>
    </source>
</evidence>
<dbReference type="Proteomes" id="UP000754710">
    <property type="component" value="Unassembled WGS sequence"/>
</dbReference>
<dbReference type="InterPro" id="IPR047718">
    <property type="entry name" value="RsbA-like_anti_sig"/>
</dbReference>
<dbReference type="NCBIfam" id="NF041045">
    <property type="entry name" value="RsbA_anti_sig"/>
    <property type="match status" value="1"/>
</dbReference>
<dbReference type="Pfam" id="PF13581">
    <property type="entry name" value="HATPase_c_2"/>
    <property type="match status" value="1"/>
</dbReference>
<dbReference type="CDD" id="cd16936">
    <property type="entry name" value="HATPase_RsbW-like"/>
    <property type="match status" value="1"/>
</dbReference>
<dbReference type="PANTHER" id="PTHR35526:SF3">
    <property type="entry name" value="ANTI-SIGMA-F FACTOR RSBW"/>
    <property type="match status" value="1"/>
</dbReference>
<dbReference type="InterPro" id="IPR036890">
    <property type="entry name" value="HATPase_C_sf"/>
</dbReference>
<dbReference type="GO" id="GO:0016301">
    <property type="term" value="F:kinase activity"/>
    <property type="evidence" value="ECO:0007669"/>
    <property type="project" value="UniProtKB-KW"/>
</dbReference>
<dbReference type="EMBL" id="JAIEZQ010000003">
    <property type="protein sequence ID" value="MBY9076348.1"/>
    <property type="molecule type" value="Genomic_DNA"/>
</dbReference>
<feature type="domain" description="MEDS" evidence="3">
    <location>
        <begin position="18"/>
        <end position="161"/>
    </location>
</feature>
<dbReference type="Pfam" id="PF14417">
    <property type="entry name" value="MEDS"/>
    <property type="match status" value="1"/>
</dbReference>
<accession>A0ABS7RMR8</accession>
<dbReference type="Gene3D" id="3.30.565.10">
    <property type="entry name" value="Histidine kinase-like ATPase, C-terminal domain"/>
    <property type="match status" value="1"/>
</dbReference>
<dbReference type="RefSeq" id="WP_221026161.1">
    <property type="nucleotide sequence ID" value="NZ_JAIEZQ010000003.1"/>
</dbReference>
<keyword evidence="1" id="KW-0723">Serine/threonine-protein kinase</keyword>
<dbReference type="InterPro" id="IPR003594">
    <property type="entry name" value="HATPase_dom"/>
</dbReference>
<name>A0ABS7RMR8_9ACTN</name>
<sequence>MSGAPRTVGGWTGYGFAHEACVYDTDAAVRARVLPFVEEGLDRGEPVVVVAGDAVRHMLDAALGKRVDDLEVYAPSDSFWFGGHETLATYYESMQPLLEAGVPWRLVGEPTWLATPGGEVWSRFESVANVAFADFPYYSLCLHDRRRLDPALVRAQLRVHPTVWDGHQPVRSPDYQPTEAYLRSVEPAWSAPPAEHSTLGITDVVTARADLRGWLDTRTVPSRASEVLLAVYELVTNALRAAGAAEVAQWTDGMHVVWQISDGGPGFDDAIAGYVPPPPGLESGRGLWLARSLADDSTLRGTAAGTAVRLLFRHDEVVRRQMAG</sequence>
<dbReference type="InterPro" id="IPR025847">
    <property type="entry name" value="MEDS_domain"/>
</dbReference>
<keyword evidence="4" id="KW-0808">Transferase</keyword>
<evidence type="ECO:0000256" key="1">
    <source>
        <dbReference type="ARBA" id="ARBA00022527"/>
    </source>
</evidence>
<keyword evidence="4" id="KW-0418">Kinase</keyword>
<dbReference type="PANTHER" id="PTHR35526">
    <property type="entry name" value="ANTI-SIGMA-F FACTOR RSBW-RELATED"/>
    <property type="match status" value="1"/>
</dbReference>
<feature type="domain" description="Histidine kinase/HSP90-like ATPase" evidence="2">
    <location>
        <begin position="203"/>
        <end position="310"/>
    </location>
</feature>
<evidence type="ECO:0000259" key="3">
    <source>
        <dbReference type="Pfam" id="PF14417"/>
    </source>
</evidence>
<proteinExistence type="predicted"/>
<dbReference type="SUPFAM" id="SSF55874">
    <property type="entry name" value="ATPase domain of HSP90 chaperone/DNA topoisomerase II/histidine kinase"/>
    <property type="match status" value="1"/>
</dbReference>
<evidence type="ECO:0000313" key="5">
    <source>
        <dbReference type="Proteomes" id="UP000754710"/>
    </source>
</evidence>
<gene>
    <name evidence="4" type="ORF">K1X13_16060</name>
</gene>
<organism evidence="4 5">
    <name type="scientific">Nocardioides jiangsuensis</name>
    <dbReference type="NCBI Taxonomy" id="2866161"/>
    <lineage>
        <taxon>Bacteria</taxon>
        <taxon>Bacillati</taxon>
        <taxon>Actinomycetota</taxon>
        <taxon>Actinomycetes</taxon>
        <taxon>Propionibacteriales</taxon>
        <taxon>Nocardioidaceae</taxon>
        <taxon>Nocardioides</taxon>
    </lineage>
</organism>
<keyword evidence="5" id="KW-1185">Reference proteome</keyword>
<evidence type="ECO:0000313" key="4">
    <source>
        <dbReference type="EMBL" id="MBY9076348.1"/>
    </source>
</evidence>
<dbReference type="InterPro" id="IPR050267">
    <property type="entry name" value="Anti-sigma-factor_SerPK"/>
</dbReference>
<reference evidence="4 5" key="1">
    <citation type="submission" date="2021-08" db="EMBL/GenBank/DDBJ databases">
        <title>Nocardioides bacterium WL0053 sp. nov., isolated from the sediment.</title>
        <authorList>
            <person name="Wang L."/>
            <person name="Zhang D."/>
            <person name="Zhang A."/>
        </authorList>
    </citation>
    <scope>NUCLEOTIDE SEQUENCE [LARGE SCALE GENOMIC DNA]</scope>
    <source>
        <strain evidence="4 5">WL0053</strain>
    </source>
</reference>
<protein>
    <submittedName>
        <fullName evidence="4">Sensor histidine kinase</fullName>
    </submittedName>
</protein>
<comment type="caution">
    <text evidence="4">The sequence shown here is derived from an EMBL/GenBank/DDBJ whole genome shotgun (WGS) entry which is preliminary data.</text>
</comment>